<gene>
    <name evidence="2" type="ORF">NDU88_005611</name>
</gene>
<dbReference type="Proteomes" id="UP001066276">
    <property type="component" value="Chromosome 11"/>
</dbReference>
<dbReference type="AlphaFoldDB" id="A0AAV7LLX9"/>
<dbReference type="EMBL" id="JANPWB010000015">
    <property type="protein sequence ID" value="KAJ1092501.1"/>
    <property type="molecule type" value="Genomic_DNA"/>
</dbReference>
<name>A0AAV7LLX9_PLEWA</name>
<organism evidence="2 3">
    <name type="scientific">Pleurodeles waltl</name>
    <name type="common">Iberian ribbed newt</name>
    <dbReference type="NCBI Taxonomy" id="8319"/>
    <lineage>
        <taxon>Eukaryota</taxon>
        <taxon>Metazoa</taxon>
        <taxon>Chordata</taxon>
        <taxon>Craniata</taxon>
        <taxon>Vertebrata</taxon>
        <taxon>Euteleostomi</taxon>
        <taxon>Amphibia</taxon>
        <taxon>Batrachia</taxon>
        <taxon>Caudata</taxon>
        <taxon>Salamandroidea</taxon>
        <taxon>Salamandridae</taxon>
        <taxon>Pleurodelinae</taxon>
        <taxon>Pleurodeles</taxon>
    </lineage>
</organism>
<protein>
    <submittedName>
        <fullName evidence="2">Uncharacterized protein</fullName>
    </submittedName>
</protein>
<sequence length="240" mass="24831">MTAAATPLAAFLAGRAAAAAPGRTKSNRPASSSKRSTWCTLASAAITLQKNRHLGHENSGRHHNKNPGYDAERTKQLPGPGPQGKDPREAGGPCRSSSPCHPSAPARGQRSSRQNPRPPEPGRSPADRWHAARSLRGSGGCGSPKRGPPRLFPSWIAPPPDGAQATRSPAPGLLDPGVPDHPLNPPAPEPPRPGLIGLLGGHSLRTSPGVPEGHNASRRGPGGLGRSPPAEFAREPAPRP</sequence>
<proteinExistence type="predicted"/>
<keyword evidence="3" id="KW-1185">Reference proteome</keyword>
<feature type="region of interest" description="Disordered" evidence="1">
    <location>
        <begin position="49"/>
        <end position="240"/>
    </location>
</feature>
<reference evidence="2" key="1">
    <citation type="journal article" date="2022" name="bioRxiv">
        <title>Sequencing and chromosome-scale assembly of the giantPleurodeles waltlgenome.</title>
        <authorList>
            <person name="Brown T."/>
            <person name="Elewa A."/>
            <person name="Iarovenko S."/>
            <person name="Subramanian E."/>
            <person name="Araus A.J."/>
            <person name="Petzold A."/>
            <person name="Susuki M."/>
            <person name="Suzuki K.-i.T."/>
            <person name="Hayashi T."/>
            <person name="Toyoda A."/>
            <person name="Oliveira C."/>
            <person name="Osipova E."/>
            <person name="Leigh N.D."/>
            <person name="Simon A."/>
            <person name="Yun M.H."/>
        </authorList>
    </citation>
    <scope>NUCLEOTIDE SEQUENCE</scope>
    <source>
        <strain evidence="2">20211129_DDA</strain>
        <tissue evidence="2">Liver</tissue>
    </source>
</reference>
<comment type="caution">
    <text evidence="2">The sequence shown here is derived from an EMBL/GenBank/DDBJ whole genome shotgun (WGS) entry which is preliminary data.</text>
</comment>
<accession>A0AAV7LLX9</accession>
<evidence type="ECO:0000256" key="1">
    <source>
        <dbReference type="SAM" id="MobiDB-lite"/>
    </source>
</evidence>
<feature type="region of interest" description="Disordered" evidence="1">
    <location>
        <begin position="13"/>
        <end position="37"/>
    </location>
</feature>
<evidence type="ECO:0000313" key="2">
    <source>
        <dbReference type="EMBL" id="KAJ1092501.1"/>
    </source>
</evidence>
<evidence type="ECO:0000313" key="3">
    <source>
        <dbReference type="Proteomes" id="UP001066276"/>
    </source>
</evidence>
<feature type="compositionally biased region" description="Polar residues" evidence="1">
    <location>
        <begin position="27"/>
        <end position="37"/>
    </location>
</feature>
<feature type="compositionally biased region" description="Pro residues" evidence="1">
    <location>
        <begin position="182"/>
        <end position="193"/>
    </location>
</feature>
<feature type="compositionally biased region" description="Low complexity" evidence="1">
    <location>
        <begin position="13"/>
        <end position="23"/>
    </location>
</feature>